<feature type="transmembrane region" description="Helical" evidence="1">
    <location>
        <begin position="21"/>
        <end position="41"/>
    </location>
</feature>
<keyword evidence="1" id="KW-0472">Membrane</keyword>
<gene>
    <name evidence="2" type="ORF">JIG36_17100</name>
</gene>
<proteinExistence type="predicted"/>
<feature type="transmembrane region" description="Helical" evidence="1">
    <location>
        <begin position="314"/>
        <end position="334"/>
    </location>
</feature>
<dbReference type="Proteomes" id="UP000632138">
    <property type="component" value="Unassembled WGS sequence"/>
</dbReference>
<evidence type="ECO:0000313" key="3">
    <source>
        <dbReference type="Proteomes" id="UP000632138"/>
    </source>
</evidence>
<accession>A0ABS2AD29</accession>
<feature type="transmembrane region" description="Helical" evidence="1">
    <location>
        <begin position="282"/>
        <end position="302"/>
    </location>
</feature>
<comment type="caution">
    <text evidence="2">The sequence shown here is derived from an EMBL/GenBank/DDBJ whole genome shotgun (WGS) entry which is preliminary data.</text>
</comment>
<keyword evidence="1" id="KW-1133">Transmembrane helix</keyword>
<organism evidence="2 3">
    <name type="scientific">Paractinoplanes ovalisporus</name>
    <dbReference type="NCBI Taxonomy" id="2810368"/>
    <lineage>
        <taxon>Bacteria</taxon>
        <taxon>Bacillati</taxon>
        <taxon>Actinomycetota</taxon>
        <taxon>Actinomycetes</taxon>
        <taxon>Micromonosporales</taxon>
        <taxon>Micromonosporaceae</taxon>
        <taxon>Paractinoplanes</taxon>
    </lineage>
</organism>
<dbReference type="Pfam" id="PF06772">
    <property type="entry name" value="LtrA"/>
    <property type="match status" value="1"/>
</dbReference>
<feature type="transmembrane region" description="Helical" evidence="1">
    <location>
        <begin position="87"/>
        <end position="106"/>
    </location>
</feature>
<feature type="transmembrane region" description="Helical" evidence="1">
    <location>
        <begin position="213"/>
        <end position="234"/>
    </location>
</feature>
<dbReference type="PANTHER" id="PTHR36840">
    <property type="entry name" value="BLL5714 PROTEIN"/>
    <property type="match status" value="1"/>
</dbReference>
<feature type="transmembrane region" description="Helical" evidence="1">
    <location>
        <begin position="53"/>
        <end position="75"/>
    </location>
</feature>
<evidence type="ECO:0000256" key="1">
    <source>
        <dbReference type="SAM" id="Phobius"/>
    </source>
</evidence>
<dbReference type="RefSeq" id="WP_203377239.1">
    <property type="nucleotide sequence ID" value="NZ_JAENHP010000004.1"/>
</dbReference>
<dbReference type="EMBL" id="JAENHP010000004">
    <property type="protein sequence ID" value="MBM2617273.1"/>
    <property type="molecule type" value="Genomic_DNA"/>
</dbReference>
<name>A0ABS2AD29_9ACTN</name>
<feature type="transmembrane region" description="Helical" evidence="1">
    <location>
        <begin position="240"/>
        <end position="262"/>
    </location>
</feature>
<feature type="transmembrane region" description="Helical" evidence="1">
    <location>
        <begin position="147"/>
        <end position="167"/>
    </location>
</feature>
<keyword evidence="1" id="KW-0812">Transmembrane</keyword>
<protein>
    <submittedName>
        <fullName evidence="2">Low temperature requirement protein A</fullName>
    </submittedName>
</protein>
<sequence>MTDRTWLAPMRARSADEPHRASTPLELFFDLCFVVAVSLAAAPLHHNLAEGHVLIALRGFLMVFFAIWWAWMNFTWFASAYDTDDDVYRLTTLVQIAGALVLAAGVDSAFEHSDFTEITIGYVVMRLALVAQWLRAARSDPQRRATALRYATGIAAVQVLWLLRLLLPAESAATVPVFVALVLLELAVPVWAENAPGGPTTFHPRHIAERYGLFTLIVLGESVMAATVAFHDAFDERAEYAAGLTRLAVSGVVIVFALWWIYFDRSAHRLLTSLRTSILWGYGHYFIFGSAAAVGAGLALAVDHVTDHAEISATLTAYAIAVPVAVYLFFVWLLHVRPHQAGPLRFAYPVGVVLVLLTPFVPGSIELIAGVLVLLVALGRRTPDPIT</sequence>
<keyword evidence="3" id="KW-1185">Reference proteome</keyword>
<evidence type="ECO:0000313" key="2">
    <source>
        <dbReference type="EMBL" id="MBM2617273.1"/>
    </source>
</evidence>
<reference evidence="2 3" key="1">
    <citation type="submission" date="2021-01" db="EMBL/GenBank/DDBJ databases">
        <title>Actinoplanes sp. nov. LDG1-06 isolated from lichen.</title>
        <authorList>
            <person name="Saeng-In P."/>
            <person name="Phongsopitanun W."/>
            <person name="Kanchanasin P."/>
            <person name="Yuki M."/>
            <person name="Kudo T."/>
            <person name="Ohkuma M."/>
            <person name="Tanasupawat S."/>
        </authorList>
    </citation>
    <scope>NUCLEOTIDE SEQUENCE [LARGE SCALE GENOMIC DNA]</scope>
    <source>
        <strain evidence="2 3">LDG1-06</strain>
    </source>
</reference>
<dbReference type="InterPro" id="IPR010640">
    <property type="entry name" value="Low_temperature_requirement_A"/>
</dbReference>
<feature type="transmembrane region" description="Helical" evidence="1">
    <location>
        <begin position="173"/>
        <end position="192"/>
    </location>
</feature>
<dbReference type="PANTHER" id="PTHR36840:SF1">
    <property type="entry name" value="BLL5714 PROTEIN"/>
    <property type="match status" value="1"/>
</dbReference>
<feature type="transmembrane region" description="Helical" evidence="1">
    <location>
        <begin position="346"/>
        <end position="378"/>
    </location>
</feature>